<evidence type="ECO:0000313" key="7">
    <source>
        <dbReference type="Proteomes" id="UP000315995"/>
    </source>
</evidence>
<dbReference type="AlphaFoldDB" id="A0A4Y6PPQ1"/>
<evidence type="ECO:0000313" key="6">
    <source>
        <dbReference type="EMBL" id="QDG50316.1"/>
    </source>
</evidence>
<dbReference type="InterPro" id="IPR016154">
    <property type="entry name" value="Heat_shock_Hsp33_C"/>
</dbReference>
<dbReference type="GO" id="GO:0044183">
    <property type="term" value="F:protein folding chaperone"/>
    <property type="evidence" value="ECO:0007669"/>
    <property type="project" value="TreeGrafter"/>
</dbReference>
<name>A0A4Y6PPQ1_PERCE</name>
<gene>
    <name evidence="6" type="ORF">FIV42_06085</name>
</gene>
<keyword evidence="2" id="KW-0862">Zinc</keyword>
<dbReference type="PANTHER" id="PTHR30111">
    <property type="entry name" value="33 KDA CHAPERONIN"/>
    <property type="match status" value="1"/>
</dbReference>
<dbReference type="Gene3D" id="3.90.1280.10">
    <property type="entry name" value="HSP33 redox switch-like"/>
    <property type="match status" value="1"/>
</dbReference>
<keyword evidence="5" id="KW-0676">Redox-active center</keyword>
<dbReference type="Gene3D" id="3.55.30.10">
    <property type="entry name" value="Hsp33 domain"/>
    <property type="match status" value="1"/>
</dbReference>
<protein>
    <submittedName>
        <fullName evidence="6">Hsp33 family molecular chaperone HslO</fullName>
    </submittedName>
</protein>
<dbReference type="GO" id="GO:0042026">
    <property type="term" value="P:protein refolding"/>
    <property type="evidence" value="ECO:0007669"/>
    <property type="project" value="TreeGrafter"/>
</dbReference>
<dbReference type="GO" id="GO:0051082">
    <property type="term" value="F:unfolded protein binding"/>
    <property type="evidence" value="ECO:0007669"/>
    <property type="project" value="InterPro"/>
</dbReference>
<keyword evidence="1" id="KW-0963">Cytoplasm</keyword>
<dbReference type="Proteomes" id="UP000315995">
    <property type="component" value="Chromosome"/>
</dbReference>
<dbReference type="EMBL" id="CP041186">
    <property type="protein sequence ID" value="QDG50316.1"/>
    <property type="molecule type" value="Genomic_DNA"/>
</dbReference>
<dbReference type="PANTHER" id="PTHR30111:SF1">
    <property type="entry name" value="33 KDA CHAPERONIN"/>
    <property type="match status" value="1"/>
</dbReference>
<organism evidence="6 7">
    <name type="scientific">Persicimonas caeni</name>
    <dbReference type="NCBI Taxonomy" id="2292766"/>
    <lineage>
        <taxon>Bacteria</taxon>
        <taxon>Deltaproteobacteria</taxon>
        <taxon>Bradymonadales</taxon>
        <taxon>Bradymonadaceae</taxon>
        <taxon>Persicimonas</taxon>
    </lineage>
</organism>
<dbReference type="SUPFAM" id="SSF118352">
    <property type="entry name" value="HSP33 redox switch-like"/>
    <property type="match status" value="1"/>
</dbReference>
<dbReference type="GO" id="GO:0005737">
    <property type="term" value="C:cytoplasm"/>
    <property type="evidence" value="ECO:0007669"/>
    <property type="project" value="InterPro"/>
</dbReference>
<evidence type="ECO:0000256" key="2">
    <source>
        <dbReference type="ARBA" id="ARBA00022833"/>
    </source>
</evidence>
<evidence type="ECO:0000256" key="4">
    <source>
        <dbReference type="ARBA" id="ARBA00023186"/>
    </source>
</evidence>
<dbReference type="Pfam" id="PF01430">
    <property type="entry name" value="HSP33"/>
    <property type="match status" value="1"/>
</dbReference>
<dbReference type="RefSeq" id="WP_141196812.1">
    <property type="nucleotide sequence ID" value="NZ_CP041186.1"/>
</dbReference>
<evidence type="ECO:0000256" key="3">
    <source>
        <dbReference type="ARBA" id="ARBA00023157"/>
    </source>
</evidence>
<evidence type="ECO:0000256" key="1">
    <source>
        <dbReference type="ARBA" id="ARBA00022490"/>
    </source>
</evidence>
<reference evidence="6 7" key="1">
    <citation type="submission" date="2019-06" db="EMBL/GenBank/DDBJ databases">
        <title>Persicimonas caeni gen. nov., sp. nov., a predatory bacterium isolated from solar saltern.</title>
        <authorList>
            <person name="Wang S."/>
        </authorList>
    </citation>
    <scope>NUCLEOTIDE SEQUENCE [LARGE SCALE GENOMIC DNA]</scope>
    <source>
        <strain evidence="6 7">YN101</strain>
    </source>
</reference>
<accession>A0A4Y6PPQ1</accession>
<dbReference type="SUPFAM" id="SSF64397">
    <property type="entry name" value="Hsp33 domain"/>
    <property type="match status" value="1"/>
</dbReference>
<keyword evidence="7" id="KW-1185">Reference proteome</keyword>
<accession>A0A5B8Y294</accession>
<keyword evidence="3" id="KW-1015">Disulfide bond</keyword>
<keyword evidence="4" id="KW-0143">Chaperone</keyword>
<proteinExistence type="predicted"/>
<sequence length="285" mass="31286">MTAQPQQDHTVRAMTDKDGFRAIAIRSTDTVRRAIETQGVSGDVARMYAELLTGAVLIRETMAPKMRVQVILKRTEGGSMVADSHPDGMTRGLVNLRGNTQIELGDKTHLQIIRELPNGELHQGVVATTPEHGLSASLTTYMLRSEQVEGAIGVGCKLDGDEVVAAGGYIVQHMPKADLMALVRVTDHLEQLGHTEDLLVEVDADPKALLDRMLEGIDYDVLQEDEVHFGCNCSSERFLSSLATLGRSDLEELVEDDEPLDITCDYCAEKYRISTVRVRSLLDAV</sequence>
<dbReference type="InterPro" id="IPR000397">
    <property type="entry name" value="Heat_shock_Hsp33"/>
</dbReference>
<dbReference type="OrthoDB" id="9793753at2"/>
<dbReference type="InterPro" id="IPR016153">
    <property type="entry name" value="Heat_shock_Hsp33_N"/>
</dbReference>
<evidence type="ECO:0000256" key="5">
    <source>
        <dbReference type="ARBA" id="ARBA00023284"/>
    </source>
</evidence>